<proteinExistence type="predicted"/>
<evidence type="ECO:0008006" key="2">
    <source>
        <dbReference type="Google" id="ProtNLM"/>
    </source>
</evidence>
<dbReference type="InParanoid" id="A0A1X7VDR0"/>
<evidence type="ECO:0000313" key="1">
    <source>
        <dbReference type="EnsemblMetazoa" id="Aqu2.1.37874_001"/>
    </source>
</evidence>
<reference evidence="1" key="1">
    <citation type="submission" date="2017-05" db="UniProtKB">
        <authorList>
            <consortium name="EnsemblMetazoa"/>
        </authorList>
    </citation>
    <scope>IDENTIFICATION</scope>
</reference>
<sequence>MVHVKRSVFFLALLLVLVVLLLVYSVTRASTGRQKLHLMVYFLREMDPPNSSEEVSLVDPVLLESSPQAVPPCRYVLALSYWEKMTQGVTNLLSLLRFARLWKARVVIPFVRKSSLFGLPLGQEDFWNFHDNKTLVDQELPLDLLFQLDDFKGNPQKNSRYAPMIDYGDFIKELDLQKGEEELQIFYVKIVYAQQNWISHPGTIDCSTLMKINKHWTDPNFPGVNVACCKINGALPTLPENISSLCGFKSMSSYVVIFEVWQGITRPNPDRYFRMFVPSEFFRNDTAISPVLPHSQYVIGNATEFIKHTTGTDVEYIGVHIRTEKLAINSKHIDDKKCITSAIEESKKLSVEYNISHTLYFTDGLPYNNKLRPFYRSYVRLMTARGVKRSVYDPLLFNGVDNSAFIAQVEMQVMSRATRLVVCGGGSFQYVIIQRFSKRNSNPIVRIEGCS</sequence>
<name>A0A1X7VDR0_AMPQE</name>
<protein>
    <recommendedName>
        <fullName evidence="2">Peptide-O-fucosyltransferase</fullName>
    </recommendedName>
</protein>
<accession>A0A1X7VDR0</accession>
<dbReference type="EnsemblMetazoa" id="Aqu2.1.37874_001">
    <property type="protein sequence ID" value="Aqu2.1.37874_001"/>
    <property type="gene ID" value="Aqu2.1.37874"/>
</dbReference>
<dbReference type="AlphaFoldDB" id="A0A1X7VDR0"/>
<organism evidence="1">
    <name type="scientific">Amphimedon queenslandica</name>
    <name type="common">Sponge</name>
    <dbReference type="NCBI Taxonomy" id="400682"/>
    <lineage>
        <taxon>Eukaryota</taxon>
        <taxon>Metazoa</taxon>
        <taxon>Porifera</taxon>
        <taxon>Demospongiae</taxon>
        <taxon>Heteroscleromorpha</taxon>
        <taxon>Haplosclerida</taxon>
        <taxon>Niphatidae</taxon>
        <taxon>Amphimedon</taxon>
    </lineage>
</organism>